<gene>
    <name evidence="2" type="ORF">FOVG_19848</name>
</gene>
<proteinExistence type="predicted"/>
<evidence type="ECO:0000313" key="2">
    <source>
        <dbReference type="EMBL" id="EXA28552.1"/>
    </source>
</evidence>
<organism evidence="2">
    <name type="scientific">Fusarium oxysporum f. sp. pisi HDV247</name>
    <dbReference type="NCBI Taxonomy" id="1080344"/>
    <lineage>
        <taxon>Eukaryota</taxon>
        <taxon>Fungi</taxon>
        <taxon>Dikarya</taxon>
        <taxon>Ascomycota</taxon>
        <taxon>Pezizomycotina</taxon>
        <taxon>Sordariomycetes</taxon>
        <taxon>Hypocreomycetidae</taxon>
        <taxon>Hypocreales</taxon>
        <taxon>Nectriaceae</taxon>
        <taxon>Fusarium</taxon>
        <taxon>Fusarium oxysporum species complex</taxon>
    </lineage>
</organism>
<dbReference type="Proteomes" id="UP000030751">
    <property type="component" value="Unassembled WGS sequence"/>
</dbReference>
<feature type="compositionally biased region" description="Polar residues" evidence="1">
    <location>
        <begin position="1"/>
        <end position="11"/>
    </location>
</feature>
<reference evidence="2" key="1">
    <citation type="submission" date="2011-10" db="EMBL/GenBank/DDBJ databases">
        <title>The Genome Sequence of Fusarium oxysporum HDV247.</title>
        <authorList>
            <consortium name="The Broad Institute Genome Sequencing Platform"/>
            <person name="Ma L.-J."/>
            <person name="Gale L.R."/>
            <person name="Schwartz D.C."/>
            <person name="Zhou S."/>
            <person name="Corby-Kistler H."/>
            <person name="Young S.K."/>
            <person name="Zeng Q."/>
            <person name="Gargeya S."/>
            <person name="Fitzgerald M."/>
            <person name="Haas B."/>
            <person name="Abouelleil A."/>
            <person name="Alvarado L."/>
            <person name="Arachchi H.M."/>
            <person name="Berlin A."/>
            <person name="Brown A."/>
            <person name="Chapman S.B."/>
            <person name="Chen Z."/>
            <person name="Dunbar C."/>
            <person name="Freedman E."/>
            <person name="Gearin G."/>
            <person name="Goldberg J."/>
            <person name="Griggs A."/>
            <person name="Gujja S."/>
            <person name="Heiman D."/>
            <person name="Howarth C."/>
            <person name="Larson L."/>
            <person name="Lui A."/>
            <person name="MacDonald P.J.P."/>
            <person name="Montmayeur A."/>
            <person name="Murphy C."/>
            <person name="Neiman D."/>
            <person name="Pearson M."/>
            <person name="Priest M."/>
            <person name="Roberts A."/>
            <person name="Saif S."/>
            <person name="Shea T."/>
            <person name="Shenoy N."/>
            <person name="Sisk P."/>
            <person name="Stolte C."/>
            <person name="Sykes S."/>
            <person name="Wortman J."/>
            <person name="Nusbaum C."/>
            <person name="Birren B."/>
        </authorList>
    </citation>
    <scope>NUCLEOTIDE SEQUENCE [LARGE SCALE GENOMIC DNA]</scope>
    <source>
        <strain evidence="2">HDV247</strain>
    </source>
</reference>
<evidence type="ECO:0000256" key="1">
    <source>
        <dbReference type="SAM" id="MobiDB-lite"/>
    </source>
</evidence>
<accession>W9NF04</accession>
<protein>
    <submittedName>
        <fullName evidence="2">Uncharacterized protein</fullName>
    </submittedName>
</protein>
<sequence length="56" mass="6080">MSIMAVNQTAYPTWASGRSKSEEKAQKGTLSVTSAATQEEGITVVTRMKYHLVSAF</sequence>
<dbReference type="AlphaFoldDB" id="W9NF04"/>
<dbReference type="HOGENOM" id="CLU_3014186_0_0_1"/>
<dbReference type="EMBL" id="JH651216">
    <property type="protein sequence ID" value="EXA28552.1"/>
    <property type="molecule type" value="Genomic_DNA"/>
</dbReference>
<name>W9NF04_FUSOX</name>
<reference evidence="2" key="2">
    <citation type="submission" date="2012-05" db="EMBL/GenBank/DDBJ databases">
        <title>Annotation of the Genome Sequence of Fusarium oxysporum HDV247.</title>
        <authorList>
            <consortium name="The Broad Institute Genomics Platform"/>
            <person name="Ma L.-J."/>
            <person name="Corby-Kistler H."/>
            <person name="Broz K."/>
            <person name="Gale L.R."/>
            <person name="Jonkers W."/>
            <person name="O'Donnell K."/>
            <person name="Ploetz R."/>
            <person name="Steinberg C."/>
            <person name="Schwartz D.C."/>
            <person name="VanEtten H."/>
            <person name="Zhou S."/>
            <person name="Young S.K."/>
            <person name="Zeng Q."/>
            <person name="Gargeya S."/>
            <person name="Fitzgerald M."/>
            <person name="Abouelleil A."/>
            <person name="Alvarado L."/>
            <person name="Chapman S.B."/>
            <person name="Gainer-Dewar J."/>
            <person name="Goldberg J."/>
            <person name="Griggs A."/>
            <person name="Gujja S."/>
            <person name="Hansen M."/>
            <person name="Howarth C."/>
            <person name="Imamovic A."/>
            <person name="Ireland A."/>
            <person name="Larimer J."/>
            <person name="McCowan C."/>
            <person name="Murphy C."/>
            <person name="Pearson M."/>
            <person name="Poon T.W."/>
            <person name="Priest M."/>
            <person name="Roberts A."/>
            <person name="Saif S."/>
            <person name="Shea T."/>
            <person name="Sykes S."/>
            <person name="Wortman J."/>
            <person name="Nusbaum C."/>
            <person name="Birren B."/>
        </authorList>
    </citation>
    <scope>NUCLEOTIDE SEQUENCE</scope>
    <source>
        <strain evidence="2">HDV247</strain>
    </source>
</reference>
<feature type="region of interest" description="Disordered" evidence="1">
    <location>
        <begin position="1"/>
        <end position="33"/>
    </location>
</feature>